<evidence type="ECO:0000313" key="3">
    <source>
        <dbReference type="Proteomes" id="UP000501690"/>
    </source>
</evidence>
<sequence length="107" mass="12049">MFAWWWRDAGTLAKRQRERPLPEQRGRRRDDTAAGAGVVSSPEVTEREGETAAARVLAWSFRWGGSGGGEKWRRSSAWWPELQREMKERNGGAARARKKGAAVLSPN</sequence>
<name>A0A4D6NSL2_VIGUN</name>
<dbReference type="AlphaFoldDB" id="A0A4D6NSL2"/>
<dbReference type="Proteomes" id="UP000501690">
    <property type="component" value="Linkage Group LG11"/>
</dbReference>
<protein>
    <submittedName>
        <fullName evidence="2">Uncharacterized protein</fullName>
    </submittedName>
</protein>
<feature type="region of interest" description="Disordered" evidence="1">
    <location>
        <begin position="86"/>
        <end position="107"/>
    </location>
</feature>
<dbReference type="EMBL" id="CP039355">
    <property type="protein sequence ID" value="QCE15245.1"/>
    <property type="molecule type" value="Genomic_DNA"/>
</dbReference>
<reference evidence="2 3" key="1">
    <citation type="submission" date="2019-04" db="EMBL/GenBank/DDBJ databases">
        <title>An improved genome assembly and genetic linkage map for asparagus bean, Vigna unguiculata ssp. sesquipedialis.</title>
        <authorList>
            <person name="Xia Q."/>
            <person name="Zhang R."/>
            <person name="Dong Y."/>
        </authorList>
    </citation>
    <scope>NUCLEOTIDE SEQUENCE [LARGE SCALE GENOMIC DNA]</scope>
    <source>
        <tissue evidence="2">Leaf</tissue>
    </source>
</reference>
<gene>
    <name evidence="2" type="ORF">DEO72_LG11g2254</name>
</gene>
<feature type="region of interest" description="Disordered" evidence="1">
    <location>
        <begin position="15"/>
        <end position="49"/>
    </location>
</feature>
<accession>A0A4D6NSL2</accession>
<organism evidence="2 3">
    <name type="scientific">Vigna unguiculata</name>
    <name type="common">Cowpea</name>
    <dbReference type="NCBI Taxonomy" id="3917"/>
    <lineage>
        <taxon>Eukaryota</taxon>
        <taxon>Viridiplantae</taxon>
        <taxon>Streptophyta</taxon>
        <taxon>Embryophyta</taxon>
        <taxon>Tracheophyta</taxon>
        <taxon>Spermatophyta</taxon>
        <taxon>Magnoliopsida</taxon>
        <taxon>eudicotyledons</taxon>
        <taxon>Gunneridae</taxon>
        <taxon>Pentapetalae</taxon>
        <taxon>rosids</taxon>
        <taxon>fabids</taxon>
        <taxon>Fabales</taxon>
        <taxon>Fabaceae</taxon>
        <taxon>Papilionoideae</taxon>
        <taxon>50 kb inversion clade</taxon>
        <taxon>NPAAA clade</taxon>
        <taxon>indigoferoid/millettioid clade</taxon>
        <taxon>Phaseoleae</taxon>
        <taxon>Vigna</taxon>
    </lineage>
</organism>
<feature type="compositionally biased region" description="Basic and acidic residues" evidence="1">
    <location>
        <begin position="18"/>
        <end position="32"/>
    </location>
</feature>
<evidence type="ECO:0000313" key="2">
    <source>
        <dbReference type="EMBL" id="QCE15245.1"/>
    </source>
</evidence>
<evidence type="ECO:0000256" key="1">
    <source>
        <dbReference type="SAM" id="MobiDB-lite"/>
    </source>
</evidence>
<keyword evidence="3" id="KW-1185">Reference proteome</keyword>
<proteinExistence type="predicted"/>